<evidence type="ECO:0000313" key="7">
    <source>
        <dbReference type="EMBL" id="KAF8703133.1"/>
    </source>
</evidence>
<evidence type="ECO:0000259" key="6">
    <source>
        <dbReference type="Pfam" id="PF01266"/>
    </source>
</evidence>
<dbReference type="SUPFAM" id="SSF51971">
    <property type="entry name" value="Nucleotide-binding domain"/>
    <property type="match status" value="2"/>
</dbReference>
<reference evidence="7" key="1">
    <citation type="submission" date="2020-09" db="EMBL/GenBank/DDBJ databases">
        <title>Comparative genome analyses of four rice-infecting Rhizoctonia solani isolates reveal extensive enrichment of homogalacturonan modification genes.</title>
        <authorList>
            <person name="Lee D.-Y."/>
            <person name="Jeon J."/>
            <person name="Kim K.-T."/>
            <person name="Cheong K."/>
            <person name="Song H."/>
            <person name="Choi G."/>
            <person name="Ko J."/>
            <person name="Opiyo S.O."/>
            <person name="Zuo S."/>
            <person name="Madhav S."/>
            <person name="Lee Y.-H."/>
            <person name="Wang G.-L."/>
        </authorList>
    </citation>
    <scope>NUCLEOTIDE SEQUENCE</scope>
    <source>
        <strain evidence="7">AG1-IA WGL</strain>
    </source>
</reference>
<dbReference type="Proteomes" id="UP000602905">
    <property type="component" value="Unassembled WGS sequence"/>
</dbReference>
<dbReference type="Gene3D" id="3.30.9.10">
    <property type="entry name" value="D-Amino Acid Oxidase, subunit A, domain 2"/>
    <property type="match status" value="2"/>
</dbReference>
<sequence>MSQVIVIGAGVVGLSTAIRIQELGHTVTIVAECLPGDKKSIDFTSPWAGAHHVSLAGGDMRQQGMDRETFKVMWEMSEPNNPAERCFMRIPQQEHFCGTKEAYQGLDVMPEFREMRQEELTQGADSGAAFNTITIDTPVYLPYLLSTFLGKGGGVVRAKIMHVSQVAQGAFASTKPDAIVVCAGIGARNLGGVEDKDVYPVRGQVVLIRAPWVKFGRTKSESDDTWTYVIPRRSGDVILGGTKGVNDWYPSARPATIDDIISRTLAIAPEIAPPFSREGGKTPTVEDVKGIMIESGCGFRPVRKGGIRLETGSVEWVDEGVRKQTPLVFNYGHGGYGYQSSWGSAKLAVDLLKGVLLPMAHVIVLGAGVVGLSTALKLLDKRYDVTIISEYFPGDKKTVEYTSPWAVSLNSVPAYFRILNGLMNFTYVVLDRVRTTSETAYDKRTFQVMWEMSEPDHPAAGCFMRLHQVEHFVDQDPSFYSSYDFMPGHMIIKDEATSRITVEFETLTIDTGVYLPYLLSTFLGKGGRIVRNRVGHISQVAQGAFTPFKPDAIVVCVGLGARTLGGVEDSNVYPVRGQVSIIRAPWIKFGISERTNDSISYIIPRQSGDVIIGGTYGVNDWYPHPRQSTIDDIITRCLALSSLIAPAEARIHGRTPNVSDVRSIMIESGVGLRPARKGGVRLETGSVQYVFGSPAFICKVPVVYNYGHGGSGYQSSWGTAEKAVELVQDLLSV</sequence>
<name>A0A8H7HPQ5_9AGAM</name>
<proteinExistence type="inferred from homology"/>
<dbReference type="GO" id="GO:0003884">
    <property type="term" value="F:D-amino-acid oxidase activity"/>
    <property type="evidence" value="ECO:0007669"/>
    <property type="project" value="InterPro"/>
</dbReference>
<comment type="cofactor">
    <cofactor evidence="1">
        <name>FAD</name>
        <dbReference type="ChEBI" id="CHEBI:57692"/>
    </cofactor>
</comment>
<keyword evidence="3" id="KW-0285">Flavoprotein</keyword>
<gene>
    <name evidence="7" type="ORF">RHS03_06263</name>
</gene>
<dbReference type="Pfam" id="PF01266">
    <property type="entry name" value="DAO"/>
    <property type="match status" value="2"/>
</dbReference>
<feature type="non-terminal residue" evidence="7">
    <location>
        <position position="733"/>
    </location>
</feature>
<dbReference type="PANTHER" id="PTHR11530">
    <property type="entry name" value="D-AMINO ACID OXIDASE"/>
    <property type="match status" value="1"/>
</dbReference>
<evidence type="ECO:0000256" key="1">
    <source>
        <dbReference type="ARBA" id="ARBA00001974"/>
    </source>
</evidence>
<dbReference type="OrthoDB" id="2015447at2759"/>
<dbReference type="GO" id="GO:0005737">
    <property type="term" value="C:cytoplasm"/>
    <property type="evidence" value="ECO:0007669"/>
    <property type="project" value="TreeGrafter"/>
</dbReference>
<keyword evidence="4" id="KW-0274">FAD</keyword>
<evidence type="ECO:0000256" key="5">
    <source>
        <dbReference type="ARBA" id="ARBA00023002"/>
    </source>
</evidence>
<dbReference type="PANTHER" id="PTHR11530:SF11">
    <property type="entry name" value="D-ASPARTATE OXIDASE"/>
    <property type="match status" value="1"/>
</dbReference>
<feature type="domain" description="FAD dependent oxidoreductase" evidence="6">
    <location>
        <begin position="4"/>
        <end position="351"/>
    </location>
</feature>
<dbReference type="AlphaFoldDB" id="A0A8H7HPQ5"/>
<protein>
    <submittedName>
        <fullName evidence="7">FAD dependent oxidoreductase</fullName>
    </submittedName>
</protein>
<dbReference type="GO" id="GO:0019478">
    <property type="term" value="P:D-amino acid catabolic process"/>
    <property type="evidence" value="ECO:0007669"/>
    <property type="project" value="TreeGrafter"/>
</dbReference>
<dbReference type="InterPro" id="IPR006076">
    <property type="entry name" value="FAD-dep_OxRdtase"/>
</dbReference>
<evidence type="ECO:0000313" key="8">
    <source>
        <dbReference type="Proteomes" id="UP000602905"/>
    </source>
</evidence>
<dbReference type="Gene3D" id="3.40.50.720">
    <property type="entry name" value="NAD(P)-binding Rossmann-like Domain"/>
    <property type="match status" value="2"/>
</dbReference>
<evidence type="ECO:0000256" key="4">
    <source>
        <dbReference type="ARBA" id="ARBA00022827"/>
    </source>
</evidence>
<accession>A0A8H7HPQ5</accession>
<keyword evidence="5" id="KW-0560">Oxidoreductase</keyword>
<feature type="domain" description="FAD dependent oxidoreductase" evidence="6">
    <location>
        <begin position="507"/>
        <end position="726"/>
    </location>
</feature>
<dbReference type="SUPFAM" id="SSF54373">
    <property type="entry name" value="FAD-linked reductases, C-terminal domain"/>
    <property type="match status" value="2"/>
</dbReference>
<comment type="similarity">
    <text evidence="2">Belongs to the DAMOX/DASOX family.</text>
</comment>
<organism evidence="7 8">
    <name type="scientific">Rhizoctonia solani</name>
    <dbReference type="NCBI Taxonomy" id="456999"/>
    <lineage>
        <taxon>Eukaryota</taxon>
        <taxon>Fungi</taxon>
        <taxon>Dikarya</taxon>
        <taxon>Basidiomycota</taxon>
        <taxon>Agaricomycotina</taxon>
        <taxon>Agaricomycetes</taxon>
        <taxon>Cantharellales</taxon>
        <taxon>Ceratobasidiaceae</taxon>
        <taxon>Rhizoctonia</taxon>
    </lineage>
</organism>
<dbReference type="GO" id="GO:0071949">
    <property type="term" value="F:FAD binding"/>
    <property type="evidence" value="ECO:0007669"/>
    <property type="project" value="InterPro"/>
</dbReference>
<dbReference type="EMBL" id="JACYCD010000078">
    <property type="protein sequence ID" value="KAF8703133.1"/>
    <property type="molecule type" value="Genomic_DNA"/>
</dbReference>
<dbReference type="InterPro" id="IPR023209">
    <property type="entry name" value="DAO"/>
</dbReference>
<comment type="caution">
    <text evidence="7">The sequence shown here is derived from an EMBL/GenBank/DDBJ whole genome shotgun (WGS) entry which is preliminary data.</text>
</comment>
<evidence type="ECO:0000256" key="2">
    <source>
        <dbReference type="ARBA" id="ARBA00006730"/>
    </source>
</evidence>
<evidence type="ECO:0000256" key="3">
    <source>
        <dbReference type="ARBA" id="ARBA00022630"/>
    </source>
</evidence>